<name>A0A410JVL7_9BACT</name>
<keyword evidence="3" id="KW-0175">Coiled coil</keyword>
<evidence type="ECO:0000256" key="1">
    <source>
        <dbReference type="ARBA" id="ARBA00012528"/>
    </source>
</evidence>
<feature type="domain" description="GGDEF" evidence="4">
    <location>
        <begin position="217"/>
        <end position="352"/>
    </location>
</feature>
<evidence type="ECO:0000256" key="2">
    <source>
        <dbReference type="ARBA" id="ARBA00034247"/>
    </source>
</evidence>
<dbReference type="NCBIfam" id="TIGR00254">
    <property type="entry name" value="GGDEF"/>
    <property type="match status" value="1"/>
</dbReference>
<dbReference type="InterPro" id="IPR029016">
    <property type="entry name" value="GAF-like_dom_sf"/>
</dbReference>
<dbReference type="InterPro" id="IPR029787">
    <property type="entry name" value="Nucleotide_cyclase"/>
</dbReference>
<dbReference type="EC" id="2.7.7.65" evidence="1"/>
<evidence type="ECO:0000256" key="3">
    <source>
        <dbReference type="SAM" id="Coils"/>
    </source>
</evidence>
<evidence type="ECO:0000259" key="4">
    <source>
        <dbReference type="PROSITE" id="PS50887"/>
    </source>
</evidence>
<dbReference type="GO" id="GO:0052621">
    <property type="term" value="F:diguanylate cyclase activity"/>
    <property type="evidence" value="ECO:0007669"/>
    <property type="project" value="UniProtKB-EC"/>
</dbReference>
<dbReference type="KEGG" id="gtl:EP073_02015"/>
<dbReference type="PANTHER" id="PTHR45138">
    <property type="entry name" value="REGULATORY COMPONENTS OF SENSORY TRANSDUCTION SYSTEM"/>
    <property type="match status" value="1"/>
</dbReference>
<reference evidence="5 6" key="1">
    <citation type="submission" date="2019-01" db="EMBL/GenBank/DDBJ databases">
        <title>Geovibrio thiophilus DSM 11263, complete genome.</title>
        <authorList>
            <person name="Spring S."/>
            <person name="Bunk B."/>
            <person name="Sproer C."/>
        </authorList>
    </citation>
    <scope>NUCLEOTIDE SEQUENCE [LARGE SCALE GENOMIC DNA]</scope>
    <source>
        <strain evidence="5 6">DSM 11263</strain>
    </source>
</reference>
<dbReference type="Proteomes" id="UP000287502">
    <property type="component" value="Chromosome"/>
</dbReference>
<dbReference type="SMART" id="SM00267">
    <property type="entry name" value="GGDEF"/>
    <property type="match status" value="1"/>
</dbReference>
<dbReference type="OrthoDB" id="9776960at2"/>
<dbReference type="InterPro" id="IPR050469">
    <property type="entry name" value="Diguanylate_Cyclase"/>
</dbReference>
<sequence>MGRLDTVIRENRDLKDELEKLITIVRENEAKHGGFRIVEYAFLLSSSLAEITEKPLSYLSEIFDIDRAVLFLNSDVLDFERKTDNLADKIFFHPEKIFKYFFLEKRPYSGKDTMNIISEFRVEEEIGSYLIAPITENGKIIAALALFSRDPERFEDSGSMDFVKELSFVVMVALKKLHNTEIIYRQARTDFLTGVYNKMAMAELIGAQINRHQRYGKGFYFIMADIDNFKAVNDKEGHLVGDNLLVDLCRGFREKLRASDILGRFGGDEFFIIIPEDDKVDIKAVCAKLTGVASQVFEKTGYAGIAGISGGVVAVPKDFPEGAESVGIVKLADSRLYESKKNGKNRFTGIES</sequence>
<dbReference type="PANTHER" id="PTHR45138:SF9">
    <property type="entry name" value="DIGUANYLATE CYCLASE DGCM-RELATED"/>
    <property type="match status" value="1"/>
</dbReference>
<dbReference type="SUPFAM" id="SSF55781">
    <property type="entry name" value="GAF domain-like"/>
    <property type="match status" value="1"/>
</dbReference>
<accession>A0A410JVL7</accession>
<dbReference type="SUPFAM" id="SSF55073">
    <property type="entry name" value="Nucleotide cyclase"/>
    <property type="match status" value="1"/>
</dbReference>
<evidence type="ECO:0000313" key="5">
    <source>
        <dbReference type="EMBL" id="QAR32213.1"/>
    </source>
</evidence>
<protein>
    <recommendedName>
        <fullName evidence="1">diguanylate cyclase</fullName>
        <ecNumber evidence="1">2.7.7.65</ecNumber>
    </recommendedName>
</protein>
<dbReference type="Gene3D" id="3.30.450.40">
    <property type="match status" value="1"/>
</dbReference>
<organism evidence="5 6">
    <name type="scientific">Geovibrio thiophilus</name>
    <dbReference type="NCBI Taxonomy" id="139438"/>
    <lineage>
        <taxon>Bacteria</taxon>
        <taxon>Pseudomonadati</taxon>
        <taxon>Deferribacterota</taxon>
        <taxon>Deferribacteres</taxon>
        <taxon>Deferribacterales</taxon>
        <taxon>Geovibrionaceae</taxon>
        <taxon>Geovibrio</taxon>
    </lineage>
</organism>
<evidence type="ECO:0000313" key="6">
    <source>
        <dbReference type="Proteomes" id="UP000287502"/>
    </source>
</evidence>
<dbReference type="InterPro" id="IPR043128">
    <property type="entry name" value="Rev_trsase/Diguanyl_cyclase"/>
</dbReference>
<dbReference type="CDD" id="cd01949">
    <property type="entry name" value="GGDEF"/>
    <property type="match status" value="1"/>
</dbReference>
<keyword evidence="6" id="KW-1185">Reference proteome</keyword>
<dbReference type="InterPro" id="IPR000160">
    <property type="entry name" value="GGDEF_dom"/>
</dbReference>
<dbReference type="PROSITE" id="PS50887">
    <property type="entry name" value="GGDEF"/>
    <property type="match status" value="1"/>
</dbReference>
<dbReference type="AlphaFoldDB" id="A0A410JVL7"/>
<comment type="catalytic activity">
    <reaction evidence="2">
        <text>2 GTP = 3',3'-c-di-GMP + 2 diphosphate</text>
        <dbReference type="Rhea" id="RHEA:24898"/>
        <dbReference type="ChEBI" id="CHEBI:33019"/>
        <dbReference type="ChEBI" id="CHEBI:37565"/>
        <dbReference type="ChEBI" id="CHEBI:58805"/>
        <dbReference type="EC" id="2.7.7.65"/>
    </reaction>
</comment>
<dbReference type="EMBL" id="CP035108">
    <property type="protein sequence ID" value="QAR32213.1"/>
    <property type="molecule type" value="Genomic_DNA"/>
</dbReference>
<dbReference type="RefSeq" id="WP_128465500.1">
    <property type="nucleotide sequence ID" value="NZ_CP035108.1"/>
</dbReference>
<gene>
    <name evidence="5" type="ORF">EP073_02015</name>
</gene>
<dbReference type="Pfam" id="PF00990">
    <property type="entry name" value="GGDEF"/>
    <property type="match status" value="1"/>
</dbReference>
<feature type="coiled-coil region" evidence="3">
    <location>
        <begin position="4"/>
        <end position="31"/>
    </location>
</feature>
<dbReference type="Gene3D" id="3.30.70.270">
    <property type="match status" value="1"/>
</dbReference>
<proteinExistence type="predicted"/>